<dbReference type="InterPro" id="IPR026838">
    <property type="entry name" value="YheC/D"/>
</dbReference>
<evidence type="ECO:0000313" key="2">
    <source>
        <dbReference type="Proteomes" id="UP000215059"/>
    </source>
</evidence>
<name>A0A235F749_9BACL</name>
<comment type="caution">
    <text evidence="1">The sequence shown here is derived from an EMBL/GenBank/DDBJ whole genome shotgun (WGS) entry which is preliminary data.</text>
</comment>
<accession>A0A235F749</accession>
<dbReference type="SUPFAM" id="SSF56059">
    <property type="entry name" value="Glutathione synthetase ATP-binding domain-like"/>
    <property type="match status" value="1"/>
</dbReference>
<dbReference type="OrthoDB" id="7869153at2"/>
<dbReference type="AlphaFoldDB" id="A0A235F749"/>
<dbReference type="Pfam" id="PF14398">
    <property type="entry name" value="ATPgrasp_YheCD"/>
    <property type="match status" value="1"/>
</dbReference>
<evidence type="ECO:0000313" key="1">
    <source>
        <dbReference type="EMBL" id="OYD56853.1"/>
    </source>
</evidence>
<keyword evidence="2" id="KW-1185">Reference proteome</keyword>
<sequence length="459" mass="51581">MELLNYKLVRQPGLPGRTAVLPETWQKAEKSIQNVSFGKYTAEVVSISFHEHSLEIGLSENLWNELCIPFEAHMRAAAVKGCLRLGPLVGILAEGFQPDSSSYSSFFENYLDAGVEAGCLPFIFSYRNVQPDSRRINGWFLNSGQWVQQEVPLPDVVYNKLPDRKTEQSKQYRRTLSWLREQGKTSVFNPSFFDKGTVHEHLFQDADCRVYLPETHFNPSLETFIEMAGKYEELFVKPAEGSLGKGVVCITKKSTGFYCRAQQKDSVSAHTYHSAERLYRALLGTKPALLQQGIDLVQIRGRRTDFRFHTNKNSSGQWEVSAAAVKICGESVVTTHTGNGGEVISFSEFSGNQDAGANLVKEIGKAALVLSRCLDKRLPGPIGEIGFDFGLDRKGRVWLFEANAKPGRGIFDHPLLSSQKKRTLQLPFQYALYLAGFTGSGQPRRDKWLMNVKREHKTK</sequence>
<evidence type="ECO:0008006" key="3">
    <source>
        <dbReference type="Google" id="ProtNLM"/>
    </source>
</evidence>
<proteinExistence type="predicted"/>
<protein>
    <recommendedName>
        <fullName evidence="3">ATP-grasp domain-containing protein</fullName>
    </recommendedName>
</protein>
<organism evidence="1 2">
    <name type="scientific">Fictibacillus aquaticus</name>
    <dbReference type="NCBI Taxonomy" id="2021314"/>
    <lineage>
        <taxon>Bacteria</taxon>
        <taxon>Bacillati</taxon>
        <taxon>Bacillota</taxon>
        <taxon>Bacilli</taxon>
        <taxon>Bacillales</taxon>
        <taxon>Fictibacillaceae</taxon>
        <taxon>Fictibacillus</taxon>
    </lineage>
</organism>
<gene>
    <name evidence="1" type="ORF">CGZ90_14965</name>
</gene>
<dbReference type="EMBL" id="NOII01000010">
    <property type="protein sequence ID" value="OYD56853.1"/>
    <property type="molecule type" value="Genomic_DNA"/>
</dbReference>
<reference evidence="1 2" key="1">
    <citation type="submission" date="2017-07" db="EMBL/GenBank/DDBJ databases">
        <title>Fictibacillus sp. nov. GDSW-R2A3 Genome sequencing and assembly.</title>
        <authorList>
            <person name="Mayilraj S."/>
        </authorList>
    </citation>
    <scope>NUCLEOTIDE SEQUENCE [LARGE SCALE GENOMIC DNA]</scope>
    <source>
        <strain evidence="1 2">GDSW-R2A3</strain>
    </source>
</reference>
<dbReference type="Proteomes" id="UP000215059">
    <property type="component" value="Unassembled WGS sequence"/>
</dbReference>
<dbReference type="RefSeq" id="WP_094253342.1">
    <property type="nucleotide sequence ID" value="NZ_JBHLXL010000001.1"/>
</dbReference>